<dbReference type="Pfam" id="PF01757">
    <property type="entry name" value="Acyl_transf_3"/>
    <property type="match status" value="1"/>
</dbReference>
<comment type="caution">
    <text evidence="3">The sequence shown here is derived from an EMBL/GenBank/DDBJ whole genome shotgun (WGS) entry which is preliminary data.</text>
</comment>
<protein>
    <submittedName>
        <fullName evidence="3">Acyltransferase</fullName>
    </submittedName>
</protein>
<dbReference type="RefSeq" id="WP_125429053.1">
    <property type="nucleotide sequence ID" value="NZ_RWIS01000005.1"/>
</dbReference>
<reference evidence="3 4" key="1">
    <citation type="submission" date="2018-12" db="EMBL/GenBank/DDBJ databases">
        <authorList>
            <person name="Feng G."/>
            <person name="Zhu H."/>
        </authorList>
    </citation>
    <scope>NUCLEOTIDE SEQUENCE [LARGE SCALE GENOMIC DNA]</scope>
    <source>
        <strain evidence="3 4">9PBR-2</strain>
    </source>
</reference>
<accession>A0A3R9NPS8</accession>
<keyword evidence="3" id="KW-0808">Transferase</keyword>
<sequence>MPLLLRSPESSNRVFGLDALRAFAICSVVLVHGAVWVSPSFTFFHRYINRFDGVAIFFVLSGFLIGGILIRTMESRLACLHTLWDFWLRRWLRTLPPTI</sequence>
<dbReference type="GO" id="GO:0009103">
    <property type="term" value="P:lipopolysaccharide biosynthetic process"/>
    <property type="evidence" value="ECO:0007669"/>
    <property type="project" value="TreeGrafter"/>
</dbReference>
<keyword evidence="1" id="KW-0472">Membrane</keyword>
<dbReference type="AlphaFoldDB" id="A0A3R9NPS8"/>
<dbReference type="PANTHER" id="PTHR23028:SF53">
    <property type="entry name" value="ACYL_TRANSF_3 DOMAIN-CONTAINING PROTEIN"/>
    <property type="match status" value="1"/>
</dbReference>
<keyword evidence="1" id="KW-0812">Transmembrane</keyword>
<organism evidence="3 4">
    <name type="scientific">Hymenobacter metallilatus</name>
    <dbReference type="NCBI Taxonomy" id="2493666"/>
    <lineage>
        <taxon>Bacteria</taxon>
        <taxon>Pseudomonadati</taxon>
        <taxon>Bacteroidota</taxon>
        <taxon>Cytophagia</taxon>
        <taxon>Cytophagales</taxon>
        <taxon>Hymenobacteraceae</taxon>
        <taxon>Hymenobacter</taxon>
    </lineage>
</organism>
<keyword evidence="4" id="KW-1185">Reference proteome</keyword>
<keyword evidence="1" id="KW-1133">Transmembrane helix</keyword>
<dbReference type="OrthoDB" id="9796461at2"/>
<dbReference type="Proteomes" id="UP000280066">
    <property type="component" value="Unassembled WGS sequence"/>
</dbReference>
<proteinExistence type="predicted"/>
<evidence type="ECO:0000259" key="2">
    <source>
        <dbReference type="Pfam" id="PF01757"/>
    </source>
</evidence>
<dbReference type="InterPro" id="IPR002656">
    <property type="entry name" value="Acyl_transf_3_dom"/>
</dbReference>
<dbReference type="EMBL" id="RWIS01000005">
    <property type="protein sequence ID" value="RSK33924.1"/>
    <property type="molecule type" value="Genomic_DNA"/>
</dbReference>
<dbReference type="GO" id="GO:0016747">
    <property type="term" value="F:acyltransferase activity, transferring groups other than amino-acyl groups"/>
    <property type="evidence" value="ECO:0007669"/>
    <property type="project" value="InterPro"/>
</dbReference>
<keyword evidence="3" id="KW-0012">Acyltransferase</keyword>
<dbReference type="InterPro" id="IPR050879">
    <property type="entry name" value="Acyltransferase_3"/>
</dbReference>
<dbReference type="PANTHER" id="PTHR23028">
    <property type="entry name" value="ACETYLTRANSFERASE"/>
    <property type="match status" value="1"/>
</dbReference>
<dbReference type="GO" id="GO:0016020">
    <property type="term" value="C:membrane"/>
    <property type="evidence" value="ECO:0007669"/>
    <property type="project" value="TreeGrafter"/>
</dbReference>
<name>A0A3R9NPS8_9BACT</name>
<feature type="transmembrane region" description="Helical" evidence="1">
    <location>
        <begin position="20"/>
        <end position="44"/>
    </location>
</feature>
<evidence type="ECO:0000256" key="1">
    <source>
        <dbReference type="SAM" id="Phobius"/>
    </source>
</evidence>
<feature type="transmembrane region" description="Helical" evidence="1">
    <location>
        <begin position="51"/>
        <end position="70"/>
    </location>
</feature>
<feature type="domain" description="Acyltransferase 3" evidence="2">
    <location>
        <begin position="16"/>
        <end position="99"/>
    </location>
</feature>
<evidence type="ECO:0000313" key="3">
    <source>
        <dbReference type="EMBL" id="RSK33924.1"/>
    </source>
</evidence>
<evidence type="ECO:0000313" key="4">
    <source>
        <dbReference type="Proteomes" id="UP000280066"/>
    </source>
</evidence>
<gene>
    <name evidence="3" type="ORF">EI290_09470</name>
</gene>